<feature type="compositionally biased region" description="Acidic residues" evidence="7">
    <location>
        <begin position="312"/>
        <end position="326"/>
    </location>
</feature>
<dbReference type="GO" id="GO:0098850">
    <property type="term" value="C:extrinsic component of synaptic vesicle membrane"/>
    <property type="evidence" value="ECO:0007669"/>
    <property type="project" value="TreeGrafter"/>
</dbReference>
<dbReference type="PRINTS" id="PR00360">
    <property type="entry name" value="C2DOMAIN"/>
</dbReference>
<feature type="domain" description="C2" evidence="8">
    <location>
        <begin position="329"/>
        <end position="451"/>
    </location>
</feature>
<dbReference type="InterPro" id="IPR001565">
    <property type="entry name" value="Synaptotagmin"/>
</dbReference>
<feature type="region of interest" description="Disordered" evidence="7">
    <location>
        <begin position="144"/>
        <end position="326"/>
    </location>
</feature>
<dbReference type="GO" id="GO:0006887">
    <property type="term" value="P:exocytosis"/>
    <property type="evidence" value="ECO:0007669"/>
    <property type="project" value="TreeGrafter"/>
</dbReference>
<dbReference type="InterPro" id="IPR041282">
    <property type="entry name" value="FYVE_2"/>
</dbReference>
<evidence type="ECO:0000259" key="8">
    <source>
        <dbReference type="PROSITE" id="PS50004"/>
    </source>
</evidence>
<keyword evidence="5" id="KW-0770">Synapse</keyword>
<dbReference type="GO" id="GO:0031267">
    <property type="term" value="F:small GTPase binding"/>
    <property type="evidence" value="ECO:0007669"/>
    <property type="project" value="InterPro"/>
</dbReference>
<evidence type="ECO:0000256" key="5">
    <source>
        <dbReference type="ARBA" id="ARBA00023018"/>
    </source>
</evidence>
<evidence type="ECO:0000256" key="4">
    <source>
        <dbReference type="ARBA" id="ARBA00022837"/>
    </source>
</evidence>
<evidence type="ECO:0000256" key="1">
    <source>
        <dbReference type="ARBA" id="ARBA00004250"/>
    </source>
</evidence>
<dbReference type="FunFam" id="2.60.40.150:FF:000032">
    <property type="entry name" value="Double c2-like domain-containing"/>
    <property type="match status" value="1"/>
</dbReference>
<name>A0A8X8BUE6_POLSE</name>
<dbReference type="FunFam" id="2.60.40.150:FF:000023">
    <property type="entry name" value="Double C2-like domain-containing protein"/>
    <property type="match status" value="1"/>
</dbReference>
<dbReference type="Proteomes" id="UP000886611">
    <property type="component" value="Unassembled WGS sequence"/>
</dbReference>
<evidence type="ECO:0000259" key="9">
    <source>
        <dbReference type="PROSITE" id="PS50916"/>
    </source>
</evidence>
<dbReference type="SMART" id="SM00239">
    <property type="entry name" value="C2"/>
    <property type="match status" value="2"/>
</dbReference>
<dbReference type="GO" id="GO:0017158">
    <property type="term" value="P:regulation of calcium ion-dependent exocytosis"/>
    <property type="evidence" value="ECO:0007669"/>
    <property type="project" value="TreeGrafter"/>
</dbReference>
<reference evidence="10 11" key="1">
    <citation type="journal article" date="2021" name="Cell">
        <title>Tracing the genetic footprints of vertebrate landing in non-teleost ray-finned fishes.</title>
        <authorList>
            <person name="Bi X."/>
            <person name="Wang K."/>
            <person name="Yang L."/>
            <person name="Pan H."/>
            <person name="Jiang H."/>
            <person name="Wei Q."/>
            <person name="Fang M."/>
            <person name="Yu H."/>
            <person name="Zhu C."/>
            <person name="Cai Y."/>
            <person name="He Y."/>
            <person name="Gan X."/>
            <person name="Zeng H."/>
            <person name="Yu D."/>
            <person name="Zhu Y."/>
            <person name="Jiang H."/>
            <person name="Qiu Q."/>
            <person name="Yang H."/>
            <person name="Zhang Y.E."/>
            <person name="Wang W."/>
            <person name="Zhu M."/>
            <person name="He S."/>
            <person name="Zhang G."/>
        </authorList>
    </citation>
    <scope>NUCLEOTIDE SEQUENCE [LARGE SCALE GENOMIC DNA]</scope>
    <source>
        <strain evidence="10">Bchr_013</strain>
    </source>
</reference>
<dbReference type="EMBL" id="JAATIS010000094">
    <property type="protein sequence ID" value="KAG2470863.1"/>
    <property type="molecule type" value="Genomic_DNA"/>
</dbReference>
<proteinExistence type="predicted"/>
<dbReference type="InterPro" id="IPR047022">
    <property type="entry name" value="Rabphilin_Doc2_C2A"/>
</dbReference>
<evidence type="ECO:0000313" key="10">
    <source>
        <dbReference type="EMBL" id="KAG2470863.1"/>
    </source>
</evidence>
<evidence type="ECO:0000256" key="6">
    <source>
        <dbReference type="ARBA" id="ARBA00034103"/>
    </source>
</evidence>
<feature type="non-terminal residue" evidence="10">
    <location>
        <position position="611"/>
    </location>
</feature>
<dbReference type="PRINTS" id="PR00399">
    <property type="entry name" value="SYNAPTOTAGMN"/>
</dbReference>
<dbReference type="InterPro" id="IPR011011">
    <property type="entry name" value="Znf_FYVE_PHD"/>
</dbReference>
<dbReference type="Gene3D" id="2.60.40.150">
    <property type="entry name" value="C2 domain"/>
    <property type="match status" value="2"/>
</dbReference>
<dbReference type="PANTHER" id="PTHR45729:SF3">
    <property type="entry name" value="RABPHILIN-3A"/>
    <property type="match status" value="1"/>
</dbReference>
<sequence>MKNVYVENNSSSPRLDRGIAQTKGNLVMNWLGGGWSVHSNQTERQRKNEELTDEEKEIINNVIARAEKMEVMEQERIGRLVDRLDTMRKSALGDGVSRCVLCGEQVGMLGVASVVCEDCKKTSGYDLFDTLLCNTGPAELPSQQSELECQVKSRDASLHSAEPGGYSSEEDGTAGAYRAARKGLRPQRSEPGTEIGRGSYPPTNRKAQDVRATPSSNEYPAAESEAREACFDSADREANRNPVAVKRATSVQAPRPAPVVQATQPGVRSAQSGPPSRYLEQKPGGAPAAVVQPQSVPREEKRQPAPPAQLPPEEDEEDANSYDSDEATTLGSLEFSLLYDQENSSLNCSIIKAKGLKPMDSNGLADPYVKLHLLPGASKSNKLRTKTLRNTRNPIWNETLVYHGITDEDMQRKTLRISVCDEDKFGHNEFIGETRVSLKKLKMNQKKNFNVCLERVIPADKSGDAEERGRILVSLMYSTQQGGLIVGIVRCVHLAAMDANGYSDPFVKLCLKPDMGKKAKNKTQIKKKTLNPEFNEEFFYDIKHSDLAKKTLDISVWDYDIGKSNDYIGGCQLGISAKGERLKHWYECLKNKDKKIERWHTLLNENHVASD</sequence>
<dbReference type="GO" id="GO:0061669">
    <property type="term" value="P:spontaneous neurotransmitter secretion"/>
    <property type="evidence" value="ECO:0007669"/>
    <property type="project" value="TreeGrafter"/>
</dbReference>
<dbReference type="Pfam" id="PF02318">
    <property type="entry name" value="FYVE_2"/>
    <property type="match status" value="1"/>
</dbReference>
<feature type="compositionally biased region" description="Polar residues" evidence="7">
    <location>
        <begin position="261"/>
        <end position="274"/>
    </location>
</feature>
<organism evidence="10 11">
    <name type="scientific">Polypterus senegalus</name>
    <name type="common">Senegal bichir</name>
    <dbReference type="NCBI Taxonomy" id="55291"/>
    <lineage>
        <taxon>Eukaryota</taxon>
        <taxon>Metazoa</taxon>
        <taxon>Chordata</taxon>
        <taxon>Craniata</taxon>
        <taxon>Vertebrata</taxon>
        <taxon>Euteleostomi</taxon>
        <taxon>Actinopterygii</taxon>
        <taxon>Polypteriformes</taxon>
        <taxon>Polypteridae</taxon>
        <taxon>Polypterus</taxon>
    </lineage>
</organism>
<comment type="caution">
    <text evidence="10">The sequence shown here is derived from an EMBL/GenBank/DDBJ whole genome shotgun (WGS) entry which is preliminary data.</text>
</comment>
<dbReference type="InterPro" id="IPR010911">
    <property type="entry name" value="Rab_BD"/>
</dbReference>
<feature type="domain" description="RabBD" evidence="9">
    <location>
        <begin position="45"/>
        <end position="130"/>
    </location>
</feature>
<protein>
    <submittedName>
        <fullName evidence="10">RP3A protein</fullName>
    </submittedName>
</protein>
<dbReference type="PANTHER" id="PTHR45729">
    <property type="entry name" value="RABPHILIN, ISOFORM A"/>
    <property type="match status" value="1"/>
</dbReference>
<dbReference type="InterPro" id="IPR013083">
    <property type="entry name" value="Znf_RING/FYVE/PHD"/>
</dbReference>
<dbReference type="PROSITE" id="PS50916">
    <property type="entry name" value="RABBD"/>
    <property type="match status" value="1"/>
</dbReference>
<dbReference type="GO" id="GO:0006886">
    <property type="term" value="P:intracellular protein transport"/>
    <property type="evidence" value="ECO:0007669"/>
    <property type="project" value="InterPro"/>
</dbReference>
<accession>A0A8X8BUE6</accession>
<feature type="non-terminal residue" evidence="10">
    <location>
        <position position="1"/>
    </location>
</feature>
<evidence type="ECO:0000256" key="3">
    <source>
        <dbReference type="ARBA" id="ARBA00022737"/>
    </source>
</evidence>
<keyword evidence="3" id="KW-0677">Repeat</keyword>
<dbReference type="Pfam" id="PF00168">
    <property type="entry name" value="C2"/>
    <property type="match status" value="2"/>
</dbReference>
<keyword evidence="4" id="KW-0106">Calcium</keyword>
<evidence type="ECO:0000256" key="2">
    <source>
        <dbReference type="ARBA" id="ARBA00022723"/>
    </source>
</evidence>
<dbReference type="AlphaFoldDB" id="A0A8X8BUE6"/>
<dbReference type="InterPro" id="IPR000008">
    <property type="entry name" value="C2_dom"/>
</dbReference>
<dbReference type="CDD" id="cd08384">
    <property type="entry name" value="C2B_Rabphilin_Doc2"/>
    <property type="match status" value="1"/>
</dbReference>
<dbReference type="SUPFAM" id="SSF49562">
    <property type="entry name" value="C2 domain (Calcium/lipid-binding domain, CaLB)"/>
    <property type="match status" value="2"/>
</dbReference>
<dbReference type="GO" id="GO:0043005">
    <property type="term" value="C:neuron projection"/>
    <property type="evidence" value="ECO:0007669"/>
    <property type="project" value="TreeGrafter"/>
</dbReference>
<dbReference type="InterPro" id="IPR043566">
    <property type="entry name" value="Rabphilin/DOC2/Noc2"/>
</dbReference>
<feature type="domain" description="C2" evidence="8">
    <location>
        <begin position="467"/>
        <end position="600"/>
    </location>
</feature>
<dbReference type="SUPFAM" id="SSF57903">
    <property type="entry name" value="FYVE/PHD zinc finger"/>
    <property type="match status" value="1"/>
</dbReference>
<evidence type="ECO:0000313" key="11">
    <source>
        <dbReference type="Proteomes" id="UP000886611"/>
    </source>
</evidence>
<keyword evidence="11" id="KW-1185">Reference proteome</keyword>
<dbReference type="Gene3D" id="3.30.40.10">
    <property type="entry name" value="Zinc/RING finger domain, C3HC4 (zinc finger)"/>
    <property type="match status" value="1"/>
</dbReference>
<dbReference type="PROSITE" id="PS50004">
    <property type="entry name" value="C2"/>
    <property type="match status" value="2"/>
</dbReference>
<evidence type="ECO:0000256" key="7">
    <source>
        <dbReference type="SAM" id="MobiDB-lite"/>
    </source>
</evidence>
<comment type="subcellular location">
    <subcellularLocation>
        <location evidence="1">Cytoplasmic vesicle</location>
        <location evidence="1">Secretory vesicle membrane</location>
    </subcellularLocation>
    <subcellularLocation>
        <location evidence="6">Synapse</location>
    </subcellularLocation>
</comment>
<dbReference type="InterPro" id="IPR035892">
    <property type="entry name" value="C2_domain_sf"/>
</dbReference>
<feature type="compositionally biased region" description="Basic and acidic residues" evidence="7">
    <location>
        <begin position="224"/>
        <end position="239"/>
    </location>
</feature>
<gene>
    <name evidence="10" type="primary">Rph3a</name>
    <name evidence="10" type="ORF">GTO96_0005670</name>
</gene>
<dbReference type="GO" id="GO:0045211">
    <property type="term" value="C:postsynaptic membrane"/>
    <property type="evidence" value="ECO:0007669"/>
    <property type="project" value="TreeGrafter"/>
</dbReference>
<dbReference type="CDD" id="cd04035">
    <property type="entry name" value="C2A_Rabphilin_Doc2"/>
    <property type="match status" value="1"/>
</dbReference>
<keyword evidence="2" id="KW-0479">Metal-binding</keyword>
<dbReference type="GO" id="GO:0046872">
    <property type="term" value="F:metal ion binding"/>
    <property type="evidence" value="ECO:0007669"/>
    <property type="project" value="UniProtKB-KW"/>
</dbReference>